<dbReference type="GO" id="GO:0000723">
    <property type="term" value="P:telomere maintenance"/>
    <property type="evidence" value="ECO:0007669"/>
    <property type="project" value="InterPro"/>
</dbReference>
<dbReference type="InterPro" id="IPR027417">
    <property type="entry name" value="P-loop_NTPase"/>
</dbReference>
<keyword evidence="1" id="KW-0067">ATP-binding</keyword>
<dbReference type="Gene3D" id="3.40.50.300">
    <property type="entry name" value="P-loop containing nucleotide triphosphate hydrolases"/>
    <property type="match status" value="1"/>
</dbReference>
<comment type="catalytic activity">
    <reaction evidence="1">
        <text>ATP + H2O = ADP + phosphate + H(+)</text>
        <dbReference type="Rhea" id="RHEA:13065"/>
        <dbReference type="ChEBI" id="CHEBI:15377"/>
        <dbReference type="ChEBI" id="CHEBI:15378"/>
        <dbReference type="ChEBI" id="CHEBI:30616"/>
        <dbReference type="ChEBI" id="CHEBI:43474"/>
        <dbReference type="ChEBI" id="CHEBI:456216"/>
        <dbReference type="EC" id="5.6.2.3"/>
    </reaction>
</comment>
<protein>
    <recommendedName>
        <fullName evidence="1">ATP-dependent DNA helicase</fullName>
        <ecNumber evidence="1">5.6.2.3</ecNumber>
    </recommendedName>
</protein>
<evidence type="ECO:0000256" key="1">
    <source>
        <dbReference type="RuleBase" id="RU363044"/>
    </source>
</evidence>
<sequence length="820" mass="94591">SKSRQKRIFTLCCMPGQVQLPYLKKPLELLMNLLTGSDKLSKLFQRNTRAYNMVFSFTSLGGKLYIVDTENKVENRFNALSISKKTSSDSKKDGLKKDIIQPIMKMLNDVNPYVMQFRSARETFVENPEQNFHMRIVSKSDKDGRTYKMATTSEVAALIPGDFNLGMDKRDIVLQHKSGRLTRIDEVHISYLALQYPLIFVYGEDGFRISIKKVSQKLQRNSKKILSRENESHILLYSRRLFQQFIVDAYTTIESNRLRYLKLNQTCLRSDSYDSIKQSENAGNLDMNEQGQQFVLPGTFTGGPRYMKNMYLDAMAICRHFGFPDLFITFTCNPKWPEITRFLQKRGLNSDDITEIISTYTVEFQKRGLPHAHILLFMHPSSKFPKQKILIESYQLRSQDMMIHGLCGTANMNSPCMENGQCSKMFPKPFAENTKVKKDGFPVYRRREQSIISSSINVEWCNQVGSIKYLFKYINKGADRVTVVVEPPGPQNTMFLAWFKLNEVDAFARTLTYIQIPNYYTYSKSQKKFTKRKQGFSVGRINYGPRKQENAYYLRVLLNYVRGPTSYDDIKTYNGVVYETYKETCYARGILDDDQEYIDDLVRRSYDSSAAVVRGLFVLMLLSDSLSQPDVVWKQTWELLSEDIEYNRRLILSDSDKKLYALIEIKKLMKRNGSSLSVYESMPKLPPKFKPIENLLILDELNYDLDELQTTHDRDILKMTVEQRLIYDEIIGAISEDRGGMFFVYGFGGSVKTFLWQILSAAVRCRGDIVLNTASSGIAYLLLQVGRTAHSRFSIPINPDEFTTCSFPHGSDKANLIKEA</sequence>
<dbReference type="InterPro" id="IPR025476">
    <property type="entry name" value="Helitron_helicase-like"/>
</dbReference>
<dbReference type="Pfam" id="PF05970">
    <property type="entry name" value="PIF1"/>
    <property type="match status" value="1"/>
</dbReference>
<dbReference type="GO" id="GO:0006281">
    <property type="term" value="P:DNA repair"/>
    <property type="evidence" value="ECO:0007669"/>
    <property type="project" value="UniProtKB-KW"/>
</dbReference>
<proteinExistence type="inferred from homology"/>
<dbReference type="PANTHER" id="PTHR45786:SF66">
    <property type="entry name" value="HOOK MOTIF PROTEIN, PUTATIVE-RELATED"/>
    <property type="match status" value="1"/>
</dbReference>
<organism evidence="4">
    <name type="scientific">Brassica campestris</name>
    <name type="common">Field mustard</name>
    <dbReference type="NCBI Taxonomy" id="3711"/>
    <lineage>
        <taxon>Eukaryota</taxon>
        <taxon>Viridiplantae</taxon>
        <taxon>Streptophyta</taxon>
        <taxon>Embryophyta</taxon>
        <taxon>Tracheophyta</taxon>
        <taxon>Spermatophyta</taxon>
        <taxon>Magnoliopsida</taxon>
        <taxon>eudicotyledons</taxon>
        <taxon>Gunneridae</taxon>
        <taxon>Pentapetalae</taxon>
        <taxon>rosids</taxon>
        <taxon>malvids</taxon>
        <taxon>Brassicales</taxon>
        <taxon>Brassicaceae</taxon>
        <taxon>Brassiceae</taxon>
        <taxon>Brassica</taxon>
    </lineage>
</organism>
<dbReference type="InterPro" id="IPR010285">
    <property type="entry name" value="DNA_helicase_pif1-like_DEAD"/>
</dbReference>
<evidence type="ECO:0000259" key="3">
    <source>
        <dbReference type="Pfam" id="PF14214"/>
    </source>
</evidence>
<keyword evidence="1" id="KW-0233">DNA recombination</keyword>
<keyword evidence="1" id="KW-0227">DNA damage</keyword>
<dbReference type="Pfam" id="PF14214">
    <property type="entry name" value="Helitron_like_N"/>
    <property type="match status" value="1"/>
</dbReference>
<reference evidence="4" key="1">
    <citation type="submission" date="2018-06" db="EMBL/GenBank/DDBJ databases">
        <title>WGS assembly of Brassica rapa FPsc.</title>
        <authorList>
            <person name="Bowman J."/>
            <person name="Kohchi T."/>
            <person name="Yamato K."/>
            <person name="Jenkins J."/>
            <person name="Shu S."/>
            <person name="Ishizaki K."/>
            <person name="Yamaoka S."/>
            <person name="Nishihama R."/>
            <person name="Nakamura Y."/>
            <person name="Berger F."/>
            <person name="Adam C."/>
            <person name="Aki S."/>
            <person name="Althoff F."/>
            <person name="Araki T."/>
            <person name="Arteaga-Vazquez M."/>
            <person name="Balasubrmanian S."/>
            <person name="Bauer D."/>
            <person name="Boehm C."/>
            <person name="Briginshaw L."/>
            <person name="Caballero-Perez J."/>
            <person name="Catarino B."/>
            <person name="Chen F."/>
            <person name="Chiyoda S."/>
            <person name="Chovatia M."/>
            <person name="Davies K."/>
            <person name="Delmans M."/>
            <person name="Demura T."/>
            <person name="Dierschke T."/>
            <person name="Dolan L."/>
            <person name="Dorantes-Acosta A."/>
            <person name="Eklund D."/>
            <person name="Florent S."/>
            <person name="Flores-Sandoval E."/>
            <person name="Fujiyama A."/>
            <person name="Fukuzawa H."/>
            <person name="Galik B."/>
            <person name="Grimanelli D."/>
            <person name="Grimwood J."/>
            <person name="Grossniklaus U."/>
            <person name="Hamada T."/>
            <person name="Haseloff J."/>
            <person name="Hetherington A."/>
            <person name="Higo A."/>
            <person name="Hirakawa Y."/>
            <person name="Hundley H."/>
            <person name="Ikeda Y."/>
            <person name="Inoue K."/>
            <person name="Inoue S."/>
            <person name="Ishida S."/>
            <person name="Jia Q."/>
            <person name="Kakita M."/>
            <person name="Kanazawa T."/>
            <person name="Kawai Y."/>
            <person name="Kawashima T."/>
            <person name="Kennedy M."/>
            <person name="Kinose K."/>
            <person name="Kinoshita T."/>
            <person name="Kohara Y."/>
            <person name="Koide E."/>
            <person name="Komatsu K."/>
            <person name="Kopischke S."/>
            <person name="Kubo M."/>
            <person name="Kyozuka J."/>
            <person name="Lagercrantz U."/>
            <person name="Lin S."/>
            <person name="Lindquist E."/>
            <person name="Lipzen A."/>
            <person name="Lu C."/>
            <person name="Luna E."/>
            <person name="Martienssen R."/>
            <person name="Minamino N."/>
            <person name="Mizutani M."/>
            <person name="Mizutani M."/>
            <person name="Mochizuki N."/>
            <person name="Monte I."/>
            <person name="Mosher R."/>
            <person name="Nagasaki H."/>
            <person name="Nakagami H."/>
            <person name="Naramoto S."/>
            <person name="Nishitani K."/>
            <person name="Ohtani M."/>
            <person name="Okamoto T."/>
            <person name="Okumura M."/>
            <person name="Phillips J."/>
            <person name="Pollak B."/>
            <person name="Reinders A."/>
            <person name="Roevekamp M."/>
            <person name="Sano R."/>
            <person name="Sawa S."/>
            <person name="Schmid M."/>
            <person name="Shirakawa M."/>
            <person name="Solano R."/>
            <person name="Spunde A."/>
            <person name="Suetsugu N."/>
            <person name="Sugano S."/>
            <person name="Sugiyama A."/>
            <person name="Sun R."/>
            <person name="Suzuki Y."/>
            <person name="Takenaka M."/>
            <person name="Takezawa D."/>
            <person name="Tomogane H."/>
            <person name="Tsuzuki M."/>
            <person name="Ueda T."/>
            <person name="Umeda M."/>
            <person name="Ward J."/>
            <person name="Watanabe Y."/>
            <person name="Yazaki K."/>
            <person name="Yokoyama R."/>
            <person name="Yoshitake Y."/>
            <person name="Yotsui I."/>
            <person name="Zachgo S."/>
            <person name="Schmutz J."/>
        </authorList>
    </citation>
    <scope>NUCLEOTIDE SEQUENCE [LARGE SCALE GENOMIC DNA]</scope>
</reference>
<dbReference type="Proteomes" id="UP000264353">
    <property type="component" value="Unassembled WGS sequence"/>
</dbReference>
<keyword evidence="1" id="KW-0234">DNA repair</keyword>
<dbReference type="GO" id="GO:0043139">
    <property type="term" value="F:5'-3' DNA helicase activity"/>
    <property type="evidence" value="ECO:0007669"/>
    <property type="project" value="UniProtKB-EC"/>
</dbReference>
<dbReference type="EMBL" id="KZ863302">
    <property type="protein sequence ID" value="RIA05808.1"/>
    <property type="molecule type" value="Genomic_DNA"/>
</dbReference>
<keyword evidence="1" id="KW-0547">Nucleotide-binding</keyword>
<accession>A0A397KZT7</accession>
<dbReference type="GO" id="GO:0005524">
    <property type="term" value="F:ATP binding"/>
    <property type="evidence" value="ECO:0007669"/>
    <property type="project" value="UniProtKB-KW"/>
</dbReference>
<dbReference type="AlphaFoldDB" id="A0A397KZT7"/>
<name>A0A397KZT7_BRACM</name>
<comment type="cofactor">
    <cofactor evidence="1">
        <name>Mg(2+)</name>
        <dbReference type="ChEBI" id="CHEBI:18420"/>
    </cofactor>
</comment>
<dbReference type="EC" id="5.6.2.3" evidence="1"/>
<evidence type="ECO:0000259" key="2">
    <source>
        <dbReference type="Pfam" id="PF05970"/>
    </source>
</evidence>
<gene>
    <name evidence="4" type="ORF">BRARA_K00010</name>
</gene>
<dbReference type="GO" id="GO:0006310">
    <property type="term" value="P:DNA recombination"/>
    <property type="evidence" value="ECO:0007669"/>
    <property type="project" value="UniProtKB-KW"/>
</dbReference>
<keyword evidence="1" id="KW-0378">Hydrolase</keyword>
<dbReference type="GO" id="GO:0016887">
    <property type="term" value="F:ATP hydrolysis activity"/>
    <property type="evidence" value="ECO:0007669"/>
    <property type="project" value="RHEA"/>
</dbReference>
<feature type="domain" description="DNA helicase Pif1-like DEAD-box helicase" evidence="2">
    <location>
        <begin position="719"/>
        <end position="819"/>
    </location>
</feature>
<keyword evidence="1" id="KW-0347">Helicase</keyword>
<dbReference type="PANTHER" id="PTHR45786">
    <property type="entry name" value="DNA BINDING PROTEIN-LIKE"/>
    <property type="match status" value="1"/>
</dbReference>
<evidence type="ECO:0000313" key="4">
    <source>
        <dbReference type="EMBL" id="RIA05808.1"/>
    </source>
</evidence>
<feature type="non-terminal residue" evidence="4">
    <location>
        <position position="1"/>
    </location>
</feature>
<feature type="domain" description="Helitron helicase-like" evidence="3">
    <location>
        <begin position="227"/>
        <end position="349"/>
    </location>
</feature>
<comment type="similarity">
    <text evidence="1">Belongs to the helicase family.</text>
</comment>